<dbReference type="Proteomes" id="UP001325479">
    <property type="component" value="Chromosome"/>
</dbReference>
<dbReference type="PANTHER" id="PTHR38592">
    <property type="entry name" value="BLL4819 PROTEIN"/>
    <property type="match status" value="1"/>
</dbReference>
<dbReference type="RefSeq" id="WP_114814647.1">
    <property type="nucleotide sequence ID" value="NZ_CP139965.1"/>
</dbReference>
<evidence type="ECO:0000313" key="3">
    <source>
        <dbReference type="Proteomes" id="UP001325479"/>
    </source>
</evidence>
<protein>
    <submittedName>
        <fullName evidence="2">OpgC domain-containing protein</fullName>
    </submittedName>
</protein>
<feature type="transmembrane region" description="Helical" evidence="1">
    <location>
        <begin position="287"/>
        <end position="314"/>
    </location>
</feature>
<sequence length="370" mass="39772">MQTDVRRSLEVDFFRGLVLLVIAVDHNSGSILAKFTLHNFAYCDSSEVFVFLGGYASAAAWAAVCARRGESAARKRFVKRSGQIYGAYLLTAALMLASGALLLGLHLDSPLVRYTDWTDFLARPAGLLLEVASFRRQPYLSAVLPMYVLFALAVPFAVPAATRRPAALLAGSIALWWLAPQALALLPATAPDTWSFNPFAWQLMFVLGMLARAQPIDTRIHASPLAALSGVAALALVLALAAARLHEAHPLAGELKQNLAFVRVGNFVAIAWLAARATHAGWVRRLAVWAPWIVSVGQRGLVCFVFGSVLSVAVDTATHTTIAQPFPSLAGLACDVFVIGTLCLVGRYGNSGRPERERATRRAIGARQAV</sequence>
<accession>A0ABZ0WSV0</accession>
<feature type="transmembrane region" description="Helical" evidence="1">
    <location>
        <begin position="87"/>
        <end position="107"/>
    </location>
</feature>
<keyword evidence="1" id="KW-0812">Transmembrane</keyword>
<evidence type="ECO:0000256" key="1">
    <source>
        <dbReference type="SAM" id="Phobius"/>
    </source>
</evidence>
<reference evidence="2 3" key="1">
    <citation type="submission" date="2023-12" db="EMBL/GenBank/DDBJ databases">
        <title>Genome sequencing and assembly of bacterial species from a model synthetic community.</title>
        <authorList>
            <person name="Hogle S.L."/>
        </authorList>
    </citation>
    <scope>NUCLEOTIDE SEQUENCE [LARGE SCALE GENOMIC DNA]</scope>
    <source>
        <strain evidence="2 3">HAMBI 2494</strain>
    </source>
</reference>
<evidence type="ECO:0000313" key="2">
    <source>
        <dbReference type="EMBL" id="WQD80331.1"/>
    </source>
</evidence>
<feature type="transmembrane region" description="Helical" evidence="1">
    <location>
        <begin position="139"/>
        <end position="159"/>
    </location>
</feature>
<dbReference type="PIRSF" id="PIRSF028704">
    <property type="entry name" value="UPC028704"/>
    <property type="match status" value="1"/>
</dbReference>
<dbReference type="InterPro" id="IPR014550">
    <property type="entry name" value="UCP028704_OpgC"/>
</dbReference>
<gene>
    <name evidence="2" type="ORF">U0042_11980</name>
</gene>
<dbReference type="Pfam" id="PF10129">
    <property type="entry name" value="OpgC_C"/>
    <property type="match status" value="1"/>
</dbReference>
<dbReference type="PANTHER" id="PTHR38592:SF3">
    <property type="entry name" value="BLL4819 PROTEIN"/>
    <property type="match status" value="1"/>
</dbReference>
<feature type="transmembrane region" description="Helical" evidence="1">
    <location>
        <begin position="326"/>
        <end position="348"/>
    </location>
</feature>
<feature type="transmembrane region" description="Helical" evidence="1">
    <location>
        <begin position="166"/>
        <end position="188"/>
    </location>
</feature>
<keyword evidence="3" id="KW-1185">Reference proteome</keyword>
<feature type="transmembrane region" description="Helical" evidence="1">
    <location>
        <begin position="48"/>
        <end position="66"/>
    </location>
</feature>
<organism evidence="2 3">
    <name type="scientific">Paraburkholderia kururiensis</name>
    <dbReference type="NCBI Taxonomy" id="984307"/>
    <lineage>
        <taxon>Bacteria</taxon>
        <taxon>Pseudomonadati</taxon>
        <taxon>Pseudomonadota</taxon>
        <taxon>Betaproteobacteria</taxon>
        <taxon>Burkholderiales</taxon>
        <taxon>Burkholderiaceae</taxon>
        <taxon>Paraburkholderia</taxon>
    </lineage>
</organism>
<feature type="transmembrane region" description="Helical" evidence="1">
    <location>
        <begin position="257"/>
        <end position="275"/>
    </location>
</feature>
<feature type="transmembrane region" description="Helical" evidence="1">
    <location>
        <begin position="194"/>
        <end position="213"/>
    </location>
</feature>
<keyword evidence="1" id="KW-1133">Transmembrane helix</keyword>
<keyword evidence="1" id="KW-0472">Membrane</keyword>
<feature type="transmembrane region" description="Helical" evidence="1">
    <location>
        <begin position="12"/>
        <end position="36"/>
    </location>
</feature>
<name>A0ABZ0WSV0_9BURK</name>
<proteinExistence type="predicted"/>
<dbReference type="EMBL" id="CP139965">
    <property type="protein sequence ID" value="WQD80331.1"/>
    <property type="molecule type" value="Genomic_DNA"/>
</dbReference>
<feature type="transmembrane region" description="Helical" evidence="1">
    <location>
        <begin position="225"/>
        <end position="245"/>
    </location>
</feature>